<reference evidence="9 10" key="1">
    <citation type="journal article" date="2019" name="Microbiol. Resour. Announc.">
        <title>Draft Genome Sequence of the Most Traditional epsilon-Poly-l-Lysine Producer, Streptomyces albulus NBRC14147.</title>
        <authorList>
            <person name="Yamanaka K."/>
            <person name="Hamano Y."/>
        </authorList>
    </citation>
    <scope>NUCLEOTIDE SEQUENCE [LARGE SCALE GENOMIC DNA]</scope>
    <source>
        <strain evidence="9 10">NBRC 14147</strain>
    </source>
</reference>
<evidence type="ECO:0000256" key="3">
    <source>
        <dbReference type="ARBA" id="ARBA00022723"/>
    </source>
</evidence>
<dbReference type="GO" id="GO:0051213">
    <property type="term" value="F:dioxygenase activity"/>
    <property type="evidence" value="ECO:0007669"/>
    <property type="project" value="UniProtKB-KW"/>
</dbReference>
<keyword evidence="3" id="KW-0479">Metal-binding</keyword>
<comment type="cofactor">
    <cofactor evidence="1 8">
        <name>Fe(2+)</name>
        <dbReference type="ChEBI" id="CHEBI:29033"/>
    </cofactor>
</comment>
<dbReference type="eggNOG" id="COG0346">
    <property type="taxonomic scope" value="Bacteria"/>
</dbReference>
<dbReference type="AlphaFoldDB" id="A0A059W339"/>
<keyword evidence="4 8" id="KW-0058">Aromatic hydrocarbons catabolism</keyword>
<evidence type="ECO:0000256" key="1">
    <source>
        <dbReference type="ARBA" id="ARBA00001954"/>
    </source>
</evidence>
<dbReference type="InterPro" id="IPR037523">
    <property type="entry name" value="VOC_core"/>
</dbReference>
<evidence type="ECO:0000256" key="8">
    <source>
        <dbReference type="RuleBase" id="RU000683"/>
    </source>
</evidence>
<evidence type="ECO:0000256" key="4">
    <source>
        <dbReference type="ARBA" id="ARBA00022797"/>
    </source>
</evidence>
<keyword evidence="5 8" id="KW-0223">Dioxygenase</keyword>
<evidence type="ECO:0000256" key="5">
    <source>
        <dbReference type="ARBA" id="ARBA00022964"/>
    </source>
</evidence>
<dbReference type="SUPFAM" id="SSF54593">
    <property type="entry name" value="Glyoxalase/Bleomycin resistance protein/Dihydroxybiphenyl dioxygenase"/>
    <property type="match status" value="1"/>
</dbReference>
<dbReference type="Gene3D" id="3.10.180.10">
    <property type="entry name" value="2,3-Dihydroxybiphenyl 1,2-Dioxygenase, domain 1"/>
    <property type="match status" value="1"/>
</dbReference>
<dbReference type="GO" id="GO:0008198">
    <property type="term" value="F:ferrous iron binding"/>
    <property type="evidence" value="ECO:0007669"/>
    <property type="project" value="InterPro"/>
</dbReference>
<evidence type="ECO:0000256" key="2">
    <source>
        <dbReference type="ARBA" id="ARBA00008784"/>
    </source>
</evidence>
<sequence>MPSLDHTIVHSKDRFASARFLADLLDAPEPKAFGPFAALRMDNGVTLDYAEHVAGGREFVATHYAFLVTEEEFDGILARIQKRDLPYWADPRHSRPQQINHHDGGRGVYVDDPDGHAMEFLTRTYSEELLNSL</sequence>
<dbReference type="Proteomes" id="UP000288351">
    <property type="component" value="Unassembled WGS sequence"/>
</dbReference>
<keyword evidence="7 8" id="KW-0408">Iron</keyword>
<dbReference type="RefSeq" id="WP_016571191.1">
    <property type="nucleotide sequence ID" value="NZ_BHXC01000006.1"/>
</dbReference>
<protein>
    <submittedName>
        <fullName evidence="9">ChaP protein</fullName>
    </submittedName>
</protein>
<dbReference type="PROSITE" id="PS51819">
    <property type="entry name" value="VOC"/>
    <property type="match status" value="1"/>
</dbReference>
<dbReference type="PROSITE" id="PS00082">
    <property type="entry name" value="EXTRADIOL_DIOXYGENAS"/>
    <property type="match status" value="1"/>
</dbReference>
<comment type="caution">
    <text evidence="9">The sequence shown here is derived from an EMBL/GenBank/DDBJ whole genome shotgun (WGS) entry which is preliminary data.</text>
</comment>
<gene>
    <name evidence="9" type="ORF">SALB_04522</name>
</gene>
<dbReference type="STRING" id="68570.DC74_3704"/>
<organism evidence="9 10">
    <name type="scientific">Streptomyces noursei</name>
    <name type="common">Streptomyces albulus</name>
    <dbReference type="NCBI Taxonomy" id="1971"/>
    <lineage>
        <taxon>Bacteria</taxon>
        <taxon>Bacillati</taxon>
        <taxon>Actinomycetota</taxon>
        <taxon>Actinomycetes</taxon>
        <taxon>Kitasatosporales</taxon>
        <taxon>Streptomycetaceae</taxon>
        <taxon>Streptomyces</taxon>
    </lineage>
</organism>
<evidence type="ECO:0000313" key="10">
    <source>
        <dbReference type="Proteomes" id="UP000288351"/>
    </source>
</evidence>
<evidence type="ECO:0000256" key="6">
    <source>
        <dbReference type="ARBA" id="ARBA00023002"/>
    </source>
</evidence>
<comment type="similarity">
    <text evidence="2 8">Belongs to the extradiol ring-cleavage dioxygenase family.</text>
</comment>
<dbReference type="InterPro" id="IPR000486">
    <property type="entry name" value="Xdiol_ring_cleave_dOase_1/2"/>
</dbReference>
<proteinExistence type="inferred from homology"/>
<dbReference type="InterPro" id="IPR004360">
    <property type="entry name" value="Glyas_Fos-R_dOase_dom"/>
</dbReference>
<dbReference type="CDD" id="cd08351">
    <property type="entry name" value="ChaP_like"/>
    <property type="match status" value="1"/>
</dbReference>
<evidence type="ECO:0000256" key="7">
    <source>
        <dbReference type="ARBA" id="ARBA00023004"/>
    </source>
</evidence>
<dbReference type="Pfam" id="PF00903">
    <property type="entry name" value="Glyoxalase"/>
    <property type="match status" value="1"/>
</dbReference>
<dbReference type="EMBL" id="BHXC01000006">
    <property type="protein sequence ID" value="GCB91781.1"/>
    <property type="molecule type" value="Genomic_DNA"/>
</dbReference>
<evidence type="ECO:0000313" key="9">
    <source>
        <dbReference type="EMBL" id="GCB91781.1"/>
    </source>
</evidence>
<keyword evidence="6 8" id="KW-0560">Oxidoreductase</keyword>
<name>A0A059W339_STRNR</name>
<accession>A0A059W339</accession>
<dbReference type="InterPro" id="IPR029068">
    <property type="entry name" value="Glyas_Bleomycin-R_OHBP_Dase"/>
</dbReference>